<dbReference type="EMBL" id="JARBHB010000008">
    <property type="protein sequence ID" value="KAJ8876752.1"/>
    <property type="molecule type" value="Genomic_DNA"/>
</dbReference>
<dbReference type="Proteomes" id="UP001159363">
    <property type="component" value="Chromosome 7"/>
</dbReference>
<dbReference type="PANTHER" id="PTHR47326">
    <property type="entry name" value="TRANSPOSABLE ELEMENT TC3 TRANSPOSASE-LIKE PROTEIN"/>
    <property type="match status" value="1"/>
</dbReference>
<accession>A0ABQ9GXJ6</accession>
<sequence>MQSYKLQHYDHFRKITMNCYHMLPCVYICSYNQCQVPSWGLVSKRSISRLIRTCLRTTGSLSPFTVVYPRYPKAKSPSVPDASAFYYISSARAHWNRNFMQDDTSNPGPLECEAGVLQQLNSSLGIAAAVTSHAWIVKPTSGTHANTWTRHLQKSLPRRPPSDSLKSHLRPWGCLSARLSKTIYTTRGSLDAKERNATCVILRGLLVVGGNVSGGDTGQLALQCATVVLHLVYTCPSFNCRLLEVLVSLSLGHHDGSGFEMKYQVVHAGHPTFPPQHTIRRDPPGPLSPQTLLAAHHSNPIIPTPNPSSPPSPSQTHTYCLTRQFRSRFGQQWIGRRVPIAWPARSPDLNPLGYFLWRDTKGVIYETPVESEEDLLAWIMAAEDLGLPGIGDRVYQNIVRRYRDCVDDAGRHIESFLTNPTAPLMHCAEHRPTNHQETSRLQLTDHMRTLRYHTQADPIDLIDPIDPIDLIDPIDPMDATDPIDLIDPSILYDPLLRAIGIGVSVCIFMGFKVGGKLAIATDGKTDSSRPNAREGLLTLNSNKPVSDDAGRGSVIAEVKTRHFILAIHIRGLDHCEEIQTRARPECSNTTNMNCENEVPFLTSTITEPRPASSLTVVDETNYVPGTKCGVYRTRMPNSNHAKITGRNISTRACIASLRKLATSQHGAVDAVESLRQKHDLAFNEKT</sequence>
<dbReference type="Gene3D" id="3.30.420.10">
    <property type="entry name" value="Ribonuclease H-like superfamily/Ribonuclease H"/>
    <property type="match status" value="1"/>
</dbReference>
<name>A0ABQ9GXJ6_9NEOP</name>
<gene>
    <name evidence="1" type="ORF">PR048_021199</name>
</gene>
<dbReference type="InterPro" id="IPR036397">
    <property type="entry name" value="RNaseH_sf"/>
</dbReference>
<organism evidence="1 2">
    <name type="scientific">Dryococelus australis</name>
    <dbReference type="NCBI Taxonomy" id="614101"/>
    <lineage>
        <taxon>Eukaryota</taxon>
        <taxon>Metazoa</taxon>
        <taxon>Ecdysozoa</taxon>
        <taxon>Arthropoda</taxon>
        <taxon>Hexapoda</taxon>
        <taxon>Insecta</taxon>
        <taxon>Pterygota</taxon>
        <taxon>Neoptera</taxon>
        <taxon>Polyneoptera</taxon>
        <taxon>Phasmatodea</taxon>
        <taxon>Verophasmatodea</taxon>
        <taxon>Anareolatae</taxon>
        <taxon>Phasmatidae</taxon>
        <taxon>Eurycanthinae</taxon>
        <taxon>Dryococelus</taxon>
    </lineage>
</organism>
<evidence type="ECO:0000313" key="2">
    <source>
        <dbReference type="Proteomes" id="UP001159363"/>
    </source>
</evidence>
<evidence type="ECO:0000313" key="1">
    <source>
        <dbReference type="EMBL" id="KAJ8876752.1"/>
    </source>
</evidence>
<comment type="caution">
    <text evidence="1">The sequence shown here is derived from an EMBL/GenBank/DDBJ whole genome shotgun (WGS) entry which is preliminary data.</text>
</comment>
<keyword evidence="2" id="KW-1185">Reference proteome</keyword>
<dbReference type="PANTHER" id="PTHR47326:SF1">
    <property type="entry name" value="HTH PSQ-TYPE DOMAIN-CONTAINING PROTEIN"/>
    <property type="match status" value="1"/>
</dbReference>
<proteinExistence type="predicted"/>
<protein>
    <submittedName>
        <fullName evidence="1">Uncharacterized protein</fullName>
    </submittedName>
</protein>
<reference evidence="1 2" key="1">
    <citation type="submission" date="2023-02" db="EMBL/GenBank/DDBJ databases">
        <title>LHISI_Scaffold_Assembly.</title>
        <authorList>
            <person name="Stuart O.P."/>
            <person name="Cleave R."/>
            <person name="Magrath M.J.L."/>
            <person name="Mikheyev A.S."/>
        </authorList>
    </citation>
    <scope>NUCLEOTIDE SEQUENCE [LARGE SCALE GENOMIC DNA]</scope>
    <source>
        <strain evidence="1">Daus_M_001</strain>
        <tissue evidence="1">Leg muscle</tissue>
    </source>
</reference>